<feature type="compositionally biased region" description="Basic residues" evidence="1">
    <location>
        <begin position="40"/>
        <end position="59"/>
    </location>
</feature>
<dbReference type="Proteomes" id="UP000291106">
    <property type="component" value="Chromosome"/>
</dbReference>
<keyword evidence="2" id="KW-0812">Transmembrane</keyword>
<proteinExistence type="predicted"/>
<gene>
    <name evidence="3" type="ORF">EXU30_08345</name>
</gene>
<evidence type="ECO:0000256" key="1">
    <source>
        <dbReference type="SAM" id="MobiDB-lite"/>
    </source>
</evidence>
<evidence type="ECO:0000313" key="4">
    <source>
        <dbReference type="Proteomes" id="UP000291106"/>
    </source>
</evidence>
<feature type="transmembrane region" description="Helical" evidence="2">
    <location>
        <begin position="6"/>
        <end position="32"/>
    </location>
</feature>
<evidence type="ECO:0000256" key="2">
    <source>
        <dbReference type="SAM" id="Phobius"/>
    </source>
</evidence>
<dbReference type="AlphaFoldDB" id="A0A411PGI9"/>
<sequence>MAALLIFFGIVLAISVNLLMGLIIICFGLILIHSSQKSKAQSRKNKQTKHNRYLKKQQRIPHVSKPPLDTLAQEQQQTEQSLKQLQAMIDNDAIHNIRR</sequence>
<organism evidence="3 4">
    <name type="scientific">Shewanella maritima</name>
    <dbReference type="NCBI Taxonomy" id="2520507"/>
    <lineage>
        <taxon>Bacteria</taxon>
        <taxon>Pseudomonadati</taxon>
        <taxon>Pseudomonadota</taxon>
        <taxon>Gammaproteobacteria</taxon>
        <taxon>Alteromonadales</taxon>
        <taxon>Shewanellaceae</taxon>
        <taxon>Shewanella</taxon>
    </lineage>
</organism>
<dbReference type="KEGG" id="smai:EXU30_08345"/>
<keyword evidence="2" id="KW-0472">Membrane</keyword>
<dbReference type="EMBL" id="CP036200">
    <property type="protein sequence ID" value="QBF82697.1"/>
    <property type="molecule type" value="Genomic_DNA"/>
</dbReference>
<dbReference type="RefSeq" id="WP_130599083.1">
    <property type="nucleotide sequence ID" value="NZ_CP036200.1"/>
</dbReference>
<keyword evidence="4" id="KW-1185">Reference proteome</keyword>
<accession>A0A411PGI9</accession>
<name>A0A411PGI9_9GAMM</name>
<protein>
    <submittedName>
        <fullName evidence="3">Uncharacterized protein</fullName>
    </submittedName>
</protein>
<evidence type="ECO:0000313" key="3">
    <source>
        <dbReference type="EMBL" id="QBF82697.1"/>
    </source>
</evidence>
<keyword evidence="2" id="KW-1133">Transmembrane helix</keyword>
<feature type="region of interest" description="Disordered" evidence="1">
    <location>
        <begin position="39"/>
        <end position="76"/>
    </location>
</feature>
<reference evidence="3 4" key="1">
    <citation type="submission" date="2019-02" db="EMBL/GenBank/DDBJ databases">
        <title>Shewanella sp. D4-2 isolated from Dokdo Island.</title>
        <authorList>
            <person name="Baek K."/>
        </authorList>
    </citation>
    <scope>NUCLEOTIDE SEQUENCE [LARGE SCALE GENOMIC DNA]</scope>
    <source>
        <strain evidence="3 4">D4-2</strain>
    </source>
</reference>